<name>A0A7J6TWH2_PEROL</name>
<dbReference type="AlphaFoldDB" id="A0A7J6TWH2"/>
<organism evidence="2 3">
    <name type="scientific">Perkinsus olseni</name>
    <name type="common">Perkinsus atlanticus</name>
    <dbReference type="NCBI Taxonomy" id="32597"/>
    <lineage>
        <taxon>Eukaryota</taxon>
        <taxon>Sar</taxon>
        <taxon>Alveolata</taxon>
        <taxon>Perkinsozoa</taxon>
        <taxon>Perkinsea</taxon>
        <taxon>Perkinsida</taxon>
        <taxon>Perkinsidae</taxon>
        <taxon>Perkinsus</taxon>
    </lineage>
</organism>
<feature type="region of interest" description="Disordered" evidence="1">
    <location>
        <begin position="34"/>
        <end position="64"/>
    </location>
</feature>
<dbReference type="EMBL" id="JABANM010004103">
    <property type="protein sequence ID" value="KAF4749764.1"/>
    <property type="molecule type" value="Genomic_DNA"/>
</dbReference>
<feature type="non-terminal residue" evidence="2">
    <location>
        <position position="1"/>
    </location>
</feature>
<evidence type="ECO:0000313" key="3">
    <source>
        <dbReference type="Proteomes" id="UP000574390"/>
    </source>
</evidence>
<gene>
    <name evidence="2" type="ORF">FOZ62_001122</name>
</gene>
<accession>A0A7J6TWH2</accession>
<sequence>MPPQSPQSKEREPKVMPVISRTLVTIKGMAASDFKSTDTRPRRQRLFNSEISRMPPGGGRSHSTEALHKAHWGESGFSEAERCEVACPFLFARLDFGCSDTPPQGGIGNCEWRGMHKKFIRNNCSLIQRFILGNSAKAALEQLPPPLPKAETYAVGKVYGGTLDSEHQVAAVLDEIYPANVTQEDDTLWRRVRESLMQERSSNTRERRRQALTRNGADAIEIFTEATRAEPSFAAAKPRGGEEGSSRERGRGQRQRVNSSVLLYKQMVLQAFRRRIIARFGTLTRAFSQIAAVGSERDMKIREFSNTLIKTK</sequence>
<feature type="region of interest" description="Disordered" evidence="1">
    <location>
        <begin position="231"/>
        <end position="255"/>
    </location>
</feature>
<feature type="compositionally biased region" description="Basic and acidic residues" evidence="1">
    <location>
        <begin position="239"/>
        <end position="251"/>
    </location>
</feature>
<dbReference type="Proteomes" id="UP000574390">
    <property type="component" value="Unassembled WGS sequence"/>
</dbReference>
<evidence type="ECO:0000256" key="1">
    <source>
        <dbReference type="SAM" id="MobiDB-lite"/>
    </source>
</evidence>
<protein>
    <submittedName>
        <fullName evidence="2">Uncharacterized protein</fullName>
    </submittedName>
</protein>
<proteinExistence type="predicted"/>
<reference evidence="2 3" key="1">
    <citation type="submission" date="2020-04" db="EMBL/GenBank/DDBJ databases">
        <title>Perkinsus olseni comparative genomics.</title>
        <authorList>
            <person name="Bogema D.R."/>
        </authorList>
    </citation>
    <scope>NUCLEOTIDE SEQUENCE [LARGE SCALE GENOMIC DNA]</scope>
    <source>
        <strain evidence="2">ATCC PRA-205</strain>
    </source>
</reference>
<comment type="caution">
    <text evidence="2">The sequence shown here is derived from an EMBL/GenBank/DDBJ whole genome shotgun (WGS) entry which is preliminary data.</text>
</comment>
<evidence type="ECO:0000313" key="2">
    <source>
        <dbReference type="EMBL" id="KAF4749764.1"/>
    </source>
</evidence>